<evidence type="ECO:0000313" key="1">
    <source>
        <dbReference type="EMBL" id="KDS64742.1"/>
    </source>
</evidence>
<evidence type="ECO:0000313" key="2">
    <source>
        <dbReference type="Proteomes" id="UP000028013"/>
    </source>
</evidence>
<proteinExistence type="predicted"/>
<sequence>MRRVYIYSLLLFAICFAGCEHKLDSYPPHLYRYYLAFIDKSGNDLLADVPFEINSERDSVLLRGTYTFEFIKSTEDDYFDTKSLILGKVSGYQSLRIDVCMEDWYGHKKPEVLTHKLACKHIFGDEKVHTIVSYWKFDTDYREAELIRLTIDDVESPILEGFDKFYPQALVSLDK</sequence>
<organism evidence="1 2">
    <name type="scientific">Bacteroides uniformis str. 3978 T3 ii</name>
    <dbReference type="NCBI Taxonomy" id="1339349"/>
    <lineage>
        <taxon>Bacteria</taxon>
        <taxon>Pseudomonadati</taxon>
        <taxon>Bacteroidota</taxon>
        <taxon>Bacteroidia</taxon>
        <taxon>Bacteroidales</taxon>
        <taxon>Bacteroidaceae</taxon>
        <taxon>Bacteroides</taxon>
    </lineage>
</organism>
<dbReference type="Proteomes" id="UP000028013">
    <property type="component" value="Unassembled WGS sequence"/>
</dbReference>
<dbReference type="AlphaFoldDB" id="A0A078SS59"/>
<reference evidence="1 2" key="1">
    <citation type="submission" date="2014-04" db="EMBL/GenBank/DDBJ databases">
        <authorList>
            <person name="Sears C."/>
            <person name="Carroll K."/>
            <person name="Sack B.R."/>
            <person name="Qadri F."/>
            <person name="Myers L.L."/>
            <person name="Chung G.-T."/>
            <person name="Escheverria P."/>
            <person name="Fraser C.M."/>
            <person name="Sadzewicz L."/>
            <person name="Shefchek K.A."/>
            <person name="Tallon L."/>
            <person name="Das S.P."/>
            <person name="Daugherty S."/>
            <person name="Mongodin E.F."/>
        </authorList>
    </citation>
    <scope>NUCLEOTIDE SEQUENCE [LARGE SCALE GENOMIC DNA]</scope>
    <source>
        <strain evidence="1 2">3978 T3 ii</strain>
    </source>
</reference>
<protein>
    <submittedName>
        <fullName evidence="1">Uncharacterized protein</fullName>
    </submittedName>
</protein>
<name>A0A078SS59_BACUN</name>
<dbReference type="PATRIC" id="fig|1339349.3.peg.151"/>
<accession>A0A078SS59</accession>
<dbReference type="RefSeq" id="WP_008662148.1">
    <property type="nucleotide sequence ID" value="NZ_JNHN01000005.1"/>
</dbReference>
<comment type="caution">
    <text evidence="1">The sequence shown here is derived from an EMBL/GenBank/DDBJ whole genome shotgun (WGS) entry which is preliminary data.</text>
</comment>
<dbReference type="EMBL" id="JNHN01000005">
    <property type="protein sequence ID" value="KDS64742.1"/>
    <property type="molecule type" value="Genomic_DNA"/>
</dbReference>
<gene>
    <name evidence="1" type="ORF">M094_3245</name>
</gene>